<dbReference type="Gene3D" id="3.30.1370.100">
    <property type="entry name" value="MutL, C-terminal domain, regulatory subdomain"/>
    <property type="match status" value="1"/>
</dbReference>
<comment type="caution">
    <text evidence="8">The sequence shown here is derived from an EMBL/GenBank/DDBJ whole genome shotgun (WGS) entry which is preliminary data.</text>
</comment>
<dbReference type="Gene3D" id="3.30.565.10">
    <property type="entry name" value="Histidine kinase-like ATPase, C-terminal domain"/>
    <property type="match status" value="1"/>
</dbReference>
<dbReference type="STRING" id="1123069.ruthe_03261"/>
<keyword evidence="9" id="KW-1185">Reference proteome</keyword>
<dbReference type="InterPro" id="IPR014790">
    <property type="entry name" value="MutL_C"/>
</dbReference>
<dbReference type="Proteomes" id="UP000015346">
    <property type="component" value="Unassembled WGS sequence"/>
</dbReference>
<dbReference type="InterPro" id="IPR002099">
    <property type="entry name" value="MutL/Mlh/PMS"/>
</dbReference>
<keyword evidence="3 5" id="KW-0227">DNA damage</keyword>
<dbReference type="InterPro" id="IPR020568">
    <property type="entry name" value="Ribosomal_Su5_D2-typ_SF"/>
</dbReference>
<evidence type="ECO:0000256" key="2">
    <source>
        <dbReference type="ARBA" id="ARBA00021975"/>
    </source>
</evidence>
<feature type="domain" description="MutL C-terminal dimerisation" evidence="6">
    <location>
        <begin position="427"/>
        <end position="570"/>
    </location>
</feature>
<evidence type="ECO:0000313" key="9">
    <source>
        <dbReference type="Proteomes" id="UP000015346"/>
    </source>
</evidence>
<dbReference type="SMART" id="SM01340">
    <property type="entry name" value="DNA_mis_repair"/>
    <property type="match status" value="1"/>
</dbReference>
<dbReference type="PANTHER" id="PTHR10073:SF12">
    <property type="entry name" value="DNA MISMATCH REPAIR PROTEIN MLH1"/>
    <property type="match status" value="1"/>
</dbReference>
<evidence type="ECO:0000313" key="8">
    <source>
        <dbReference type="EMBL" id="EPX82523.1"/>
    </source>
</evidence>
<dbReference type="OrthoDB" id="9763467at2"/>
<comment type="function">
    <text evidence="5">This protein is involved in the repair of mismatches in DNA. It is required for dam-dependent methyl-directed DNA mismatch repair. May act as a 'molecular matchmaker', a protein that promotes the formation of a stable complex between two or more DNA-binding proteins in an ATP-dependent manner without itself being part of a final effector complex.</text>
</comment>
<dbReference type="GO" id="GO:0006298">
    <property type="term" value="P:mismatch repair"/>
    <property type="evidence" value="ECO:0007669"/>
    <property type="project" value="UniProtKB-UniRule"/>
</dbReference>
<dbReference type="Gene3D" id="3.30.230.10">
    <property type="match status" value="1"/>
</dbReference>
<sequence length="613" mass="64950">MTRPLVPPPASPAIRLLDPAAIDRIAAGEVVERPASAVKELVENALDAGAARIDVALAEGGRALIRVEDDGCGIRPEELPLALARHATSKTDGRDLLDLRFFGFRGEALASLAAVARLSLTSRVEGREAAMITAEGGQVGPVRPAALSRGTVVEVRDLFFATPARLKFLRGAQAERMAAAEALRRLAMAAPGVAFTLRDLSAGGERVLMRLPAETGEEALRARLAAVLGRAFADGAIAIREERDGFLLTALASPPAEARGAAVSQYVFVNGRPVKDRLLLGALRAGYGDLLPAGRHPMAALFLDCDPMRVDVNVHPAKAEVRFREPDLVRSLVVGGLRRALGGLHAASGLSRSALGMMRPSAAAVEAARAAQAPLDPRPSLHSLPVPHQQPVAMPGFAEIAPPAARIWETPADAPPAPKTDHPLGVARAQIHGNWILAETAEGLVLVDQHAAHERLVYERLKREARSGRVVVQPLLVPLVVDLGPADAERLMAAAGDLAQAGLEIEPFGGTALLLRAMPAALGAADGAALLRDLAALLPERPADEALETRLDALLARMACHHSVRAGRRLRLEEMDALLREMERTPGAGACNHGRPTFVSLSLRDIERLFGRR</sequence>
<dbReference type="Pfam" id="PF13589">
    <property type="entry name" value="HATPase_c_3"/>
    <property type="match status" value="1"/>
</dbReference>
<keyword evidence="4 5" id="KW-0234">DNA repair</keyword>
<dbReference type="RefSeq" id="WP_021099313.1">
    <property type="nucleotide sequence ID" value="NZ_KE557326.1"/>
</dbReference>
<dbReference type="InterPro" id="IPR014721">
    <property type="entry name" value="Ribsml_uS5_D2-typ_fold_subgr"/>
</dbReference>
<evidence type="ECO:0000256" key="5">
    <source>
        <dbReference type="HAMAP-Rule" id="MF_00149"/>
    </source>
</evidence>
<dbReference type="Pfam" id="PF01119">
    <property type="entry name" value="DNA_mis_repair"/>
    <property type="match status" value="1"/>
</dbReference>
<dbReference type="SUPFAM" id="SSF55874">
    <property type="entry name" value="ATPase domain of HSP90 chaperone/DNA topoisomerase II/histidine kinase"/>
    <property type="match status" value="1"/>
</dbReference>
<evidence type="ECO:0000259" key="6">
    <source>
        <dbReference type="SMART" id="SM00853"/>
    </source>
</evidence>
<dbReference type="HAMAP" id="MF_00149">
    <property type="entry name" value="DNA_mis_repair"/>
    <property type="match status" value="1"/>
</dbReference>
<dbReference type="PANTHER" id="PTHR10073">
    <property type="entry name" value="DNA MISMATCH REPAIR PROTEIN MLH, PMS, MUTL"/>
    <property type="match status" value="1"/>
</dbReference>
<dbReference type="NCBIfam" id="TIGR00585">
    <property type="entry name" value="mutl"/>
    <property type="match status" value="1"/>
</dbReference>
<proteinExistence type="inferred from homology"/>
<dbReference type="Pfam" id="PF08676">
    <property type="entry name" value="MutL_C"/>
    <property type="match status" value="1"/>
</dbReference>
<dbReference type="HOGENOM" id="CLU_004131_4_2_5"/>
<organism evidence="8 9">
    <name type="scientific">Rubellimicrobium thermophilum DSM 16684</name>
    <dbReference type="NCBI Taxonomy" id="1123069"/>
    <lineage>
        <taxon>Bacteria</taxon>
        <taxon>Pseudomonadati</taxon>
        <taxon>Pseudomonadota</taxon>
        <taxon>Alphaproteobacteria</taxon>
        <taxon>Rhodobacterales</taxon>
        <taxon>Roseobacteraceae</taxon>
        <taxon>Rubellimicrobium</taxon>
    </lineage>
</organism>
<dbReference type="GO" id="GO:0030983">
    <property type="term" value="F:mismatched DNA binding"/>
    <property type="evidence" value="ECO:0007669"/>
    <property type="project" value="InterPro"/>
</dbReference>
<accession>S9QS80</accession>
<dbReference type="InterPro" id="IPR037198">
    <property type="entry name" value="MutL_C_sf"/>
</dbReference>
<dbReference type="GO" id="GO:0032300">
    <property type="term" value="C:mismatch repair complex"/>
    <property type="evidence" value="ECO:0007669"/>
    <property type="project" value="InterPro"/>
</dbReference>
<dbReference type="InterPro" id="IPR013507">
    <property type="entry name" value="DNA_mismatch_S5_2-like"/>
</dbReference>
<dbReference type="NCBIfam" id="NF000953">
    <property type="entry name" value="PRK00095.2-4"/>
    <property type="match status" value="1"/>
</dbReference>
<dbReference type="InterPro" id="IPR036890">
    <property type="entry name" value="HATPase_C_sf"/>
</dbReference>
<feature type="domain" description="DNA mismatch repair protein S5" evidence="7">
    <location>
        <begin position="224"/>
        <end position="342"/>
    </location>
</feature>
<evidence type="ECO:0000256" key="1">
    <source>
        <dbReference type="ARBA" id="ARBA00006082"/>
    </source>
</evidence>
<dbReference type="InterPro" id="IPR042120">
    <property type="entry name" value="MutL_C_dimsub"/>
</dbReference>
<reference evidence="8 9" key="1">
    <citation type="journal article" date="2013" name="Stand. Genomic Sci.">
        <title>Genome sequence of the reddish-pigmented Rubellimicrobium thermophilum type strain (DSM 16684(T)), a member of the Roseobacter clade.</title>
        <authorList>
            <person name="Fiebig A."/>
            <person name="Riedel T."/>
            <person name="Gronow S."/>
            <person name="Petersen J."/>
            <person name="Klenk H.P."/>
            <person name="Goker M."/>
        </authorList>
    </citation>
    <scope>NUCLEOTIDE SEQUENCE [LARGE SCALE GENOMIC DNA]</scope>
    <source>
        <strain evidence="8 9">DSM 16684</strain>
    </source>
</reference>
<dbReference type="InterPro" id="IPR042121">
    <property type="entry name" value="MutL_C_regsub"/>
</dbReference>
<dbReference type="CDD" id="cd16926">
    <property type="entry name" value="HATPase_MutL-MLH-PMS-like"/>
    <property type="match status" value="1"/>
</dbReference>
<dbReference type="Gene3D" id="3.30.1540.20">
    <property type="entry name" value="MutL, C-terminal domain, dimerisation subdomain"/>
    <property type="match status" value="1"/>
</dbReference>
<dbReference type="SMART" id="SM00853">
    <property type="entry name" value="MutL_C"/>
    <property type="match status" value="1"/>
</dbReference>
<gene>
    <name evidence="5" type="primary">mutL</name>
    <name evidence="8" type="ORF">ruthe_03261</name>
</gene>
<name>S9QS80_9RHOB</name>
<protein>
    <recommendedName>
        <fullName evidence="2 5">DNA mismatch repair protein MutL</fullName>
    </recommendedName>
</protein>
<evidence type="ECO:0000256" key="3">
    <source>
        <dbReference type="ARBA" id="ARBA00022763"/>
    </source>
</evidence>
<dbReference type="InterPro" id="IPR038973">
    <property type="entry name" value="MutL/Mlh/Pms-like"/>
</dbReference>
<dbReference type="FunFam" id="3.30.565.10:FF:000003">
    <property type="entry name" value="DNA mismatch repair endonuclease MutL"/>
    <property type="match status" value="1"/>
</dbReference>
<dbReference type="PATRIC" id="fig|1123069.3.peg.3231"/>
<dbReference type="GO" id="GO:0140664">
    <property type="term" value="F:ATP-dependent DNA damage sensor activity"/>
    <property type="evidence" value="ECO:0007669"/>
    <property type="project" value="InterPro"/>
</dbReference>
<dbReference type="EMBL" id="AOLV01000040">
    <property type="protein sequence ID" value="EPX82523.1"/>
    <property type="molecule type" value="Genomic_DNA"/>
</dbReference>
<dbReference type="PROSITE" id="PS00058">
    <property type="entry name" value="DNA_MISMATCH_REPAIR_1"/>
    <property type="match status" value="1"/>
</dbReference>
<dbReference type="GO" id="GO:0005524">
    <property type="term" value="F:ATP binding"/>
    <property type="evidence" value="ECO:0007669"/>
    <property type="project" value="InterPro"/>
</dbReference>
<dbReference type="GO" id="GO:0016887">
    <property type="term" value="F:ATP hydrolysis activity"/>
    <property type="evidence" value="ECO:0007669"/>
    <property type="project" value="InterPro"/>
</dbReference>
<evidence type="ECO:0000259" key="7">
    <source>
        <dbReference type="SMART" id="SM01340"/>
    </source>
</evidence>
<dbReference type="InterPro" id="IPR020667">
    <property type="entry name" value="DNA_mismatch_repair_MutL"/>
</dbReference>
<dbReference type="SUPFAM" id="SSF118116">
    <property type="entry name" value="DNA mismatch repair protein MutL"/>
    <property type="match status" value="1"/>
</dbReference>
<dbReference type="CDD" id="cd00782">
    <property type="entry name" value="MutL_Trans"/>
    <property type="match status" value="1"/>
</dbReference>
<comment type="similarity">
    <text evidence="1 5">Belongs to the DNA mismatch repair MutL/HexB family.</text>
</comment>
<dbReference type="InterPro" id="IPR014762">
    <property type="entry name" value="DNA_mismatch_repair_CS"/>
</dbReference>
<dbReference type="AlphaFoldDB" id="S9QS80"/>
<evidence type="ECO:0000256" key="4">
    <source>
        <dbReference type="ARBA" id="ARBA00023204"/>
    </source>
</evidence>
<dbReference type="SUPFAM" id="SSF54211">
    <property type="entry name" value="Ribosomal protein S5 domain 2-like"/>
    <property type="match status" value="1"/>
</dbReference>